<dbReference type="InterPro" id="IPR037402">
    <property type="entry name" value="YidZ_PBP2"/>
</dbReference>
<dbReference type="InterPro" id="IPR036388">
    <property type="entry name" value="WH-like_DNA-bd_sf"/>
</dbReference>
<dbReference type="SUPFAM" id="SSF46785">
    <property type="entry name" value="Winged helix' DNA-binding domain"/>
    <property type="match status" value="1"/>
</dbReference>
<proteinExistence type="inferred from homology"/>
<dbReference type="CDD" id="cd08417">
    <property type="entry name" value="PBP2_Nitroaromatics_like"/>
    <property type="match status" value="1"/>
</dbReference>
<keyword evidence="7" id="KW-1185">Reference proteome</keyword>
<gene>
    <name evidence="6" type="ORF">K7C98_26845</name>
</gene>
<evidence type="ECO:0000313" key="7">
    <source>
        <dbReference type="Proteomes" id="UP001139031"/>
    </source>
</evidence>
<evidence type="ECO:0000256" key="3">
    <source>
        <dbReference type="ARBA" id="ARBA00023125"/>
    </source>
</evidence>
<dbReference type="PANTHER" id="PTHR30118">
    <property type="entry name" value="HTH-TYPE TRANSCRIPTIONAL REGULATOR LEUO-RELATED"/>
    <property type="match status" value="1"/>
</dbReference>
<evidence type="ECO:0000256" key="4">
    <source>
        <dbReference type="ARBA" id="ARBA00023163"/>
    </source>
</evidence>
<keyword evidence="4" id="KW-0804">Transcription</keyword>
<dbReference type="SUPFAM" id="SSF53850">
    <property type="entry name" value="Periplasmic binding protein-like II"/>
    <property type="match status" value="1"/>
</dbReference>
<evidence type="ECO:0000256" key="1">
    <source>
        <dbReference type="ARBA" id="ARBA00009437"/>
    </source>
</evidence>
<feature type="domain" description="HTH lysR-type" evidence="5">
    <location>
        <begin position="6"/>
        <end position="63"/>
    </location>
</feature>
<organism evidence="6 7">
    <name type="scientific">Nannocystis pusilla</name>
    <dbReference type="NCBI Taxonomy" id="889268"/>
    <lineage>
        <taxon>Bacteria</taxon>
        <taxon>Pseudomonadati</taxon>
        <taxon>Myxococcota</taxon>
        <taxon>Polyangia</taxon>
        <taxon>Nannocystales</taxon>
        <taxon>Nannocystaceae</taxon>
        <taxon>Nannocystis</taxon>
    </lineage>
</organism>
<name>A0ABS7TX83_9BACT</name>
<sequence length="304" mass="33068">MSASSVDLNLLLVLHTVLTERNVARAAERLHVTPSAVSNALARLRSALGDPLVTRKARGVVPTPRALELAPGLARVVRELELMLSVAPFEPASCTRTFTLAVADLGQVVWSPLLAAAMRREMPLAHLRVVGIDTLVSLGDLSASEIDLHLGIPAKGPGIYAEPLLEERSVLAARRDHSVFERRVTRRALGELRHVRVEMVPGKNFRDPFAATYARAGVPREVVMTVPSYTTAAEIVAASELVTMLPLSFLRARGEGLGLREVNAPLPAHTARIAMCWHERTHADPAARAFRALVRDVVKGRQRT</sequence>
<dbReference type="InterPro" id="IPR036390">
    <property type="entry name" value="WH_DNA-bd_sf"/>
</dbReference>
<dbReference type="InterPro" id="IPR005119">
    <property type="entry name" value="LysR_subst-bd"/>
</dbReference>
<dbReference type="PROSITE" id="PS50931">
    <property type="entry name" value="HTH_LYSR"/>
    <property type="match status" value="1"/>
</dbReference>
<accession>A0ABS7TX83</accession>
<evidence type="ECO:0000259" key="5">
    <source>
        <dbReference type="PROSITE" id="PS50931"/>
    </source>
</evidence>
<keyword evidence="2" id="KW-0805">Transcription regulation</keyword>
<dbReference type="Gene3D" id="1.10.10.10">
    <property type="entry name" value="Winged helix-like DNA-binding domain superfamily/Winged helix DNA-binding domain"/>
    <property type="match status" value="1"/>
</dbReference>
<comment type="caution">
    <text evidence="6">The sequence shown here is derived from an EMBL/GenBank/DDBJ whole genome shotgun (WGS) entry which is preliminary data.</text>
</comment>
<dbReference type="RefSeq" id="WP_224194629.1">
    <property type="nucleotide sequence ID" value="NZ_JAIRAU010000036.1"/>
</dbReference>
<dbReference type="Proteomes" id="UP001139031">
    <property type="component" value="Unassembled WGS sequence"/>
</dbReference>
<protein>
    <submittedName>
        <fullName evidence="6">LysR family transcriptional regulator</fullName>
    </submittedName>
</protein>
<reference evidence="6" key="1">
    <citation type="submission" date="2021-08" db="EMBL/GenBank/DDBJ databases">
        <authorList>
            <person name="Stevens D.C."/>
        </authorList>
    </citation>
    <scope>NUCLEOTIDE SEQUENCE</scope>
    <source>
        <strain evidence="6">DSM 53165</strain>
    </source>
</reference>
<dbReference type="Gene3D" id="3.40.190.10">
    <property type="entry name" value="Periplasmic binding protein-like II"/>
    <property type="match status" value="2"/>
</dbReference>
<keyword evidence="3" id="KW-0238">DNA-binding</keyword>
<dbReference type="Pfam" id="PF03466">
    <property type="entry name" value="LysR_substrate"/>
    <property type="match status" value="1"/>
</dbReference>
<dbReference type="PANTHER" id="PTHR30118:SF15">
    <property type="entry name" value="TRANSCRIPTIONAL REGULATORY PROTEIN"/>
    <property type="match status" value="1"/>
</dbReference>
<comment type="similarity">
    <text evidence="1">Belongs to the LysR transcriptional regulatory family.</text>
</comment>
<dbReference type="InterPro" id="IPR050389">
    <property type="entry name" value="LysR-type_TF"/>
</dbReference>
<evidence type="ECO:0000313" key="6">
    <source>
        <dbReference type="EMBL" id="MBZ5712874.1"/>
    </source>
</evidence>
<dbReference type="InterPro" id="IPR000847">
    <property type="entry name" value="LysR_HTH_N"/>
</dbReference>
<evidence type="ECO:0000256" key="2">
    <source>
        <dbReference type="ARBA" id="ARBA00023015"/>
    </source>
</evidence>
<dbReference type="Pfam" id="PF00126">
    <property type="entry name" value="HTH_1"/>
    <property type="match status" value="1"/>
</dbReference>
<dbReference type="EMBL" id="JAIRAU010000036">
    <property type="protein sequence ID" value="MBZ5712874.1"/>
    <property type="molecule type" value="Genomic_DNA"/>
</dbReference>